<keyword evidence="1" id="KW-0812">Transmembrane</keyword>
<evidence type="ECO:0000313" key="2">
    <source>
        <dbReference type="EMBL" id="MBB6208971.1"/>
    </source>
</evidence>
<name>A0A7W9ZCM5_NOVIT</name>
<proteinExistence type="predicted"/>
<evidence type="ECO:0000313" key="3">
    <source>
        <dbReference type="Proteomes" id="UP000544872"/>
    </source>
</evidence>
<dbReference type="EMBL" id="JACIIX010000001">
    <property type="protein sequence ID" value="MBB6208971.1"/>
    <property type="molecule type" value="Genomic_DNA"/>
</dbReference>
<sequence>MDTAQILPHLNAALNTVATLLLVLGRLAARSGQRDRHRAIMLAALAVSAVFLASYLLYHFTAPIFVFRGQGWIRTAYYILLVGHVLLAVINVPMILLTVRHALCGQFDRHRRLAVWTWAVWLTVSVSGVIVYALLYHLYP</sequence>
<evidence type="ECO:0000256" key="1">
    <source>
        <dbReference type="SAM" id="Phobius"/>
    </source>
</evidence>
<organism evidence="2 3">
    <name type="scientific">Novispirillum itersonii</name>
    <name type="common">Aquaspirillum itersonii</name>
    <dbReference type="NCBI Taxonomy" id="189"/>
    <lineage>
        <taxon>Bacteria</taxon>
        <taxon>Pseudomonadati</taxon>
        <taxon>Pseudomonadota</taxon>
        <taxon>Alphaproteobacteria</taxon>
        <taxon>Rhodospirillales</taxon>
        <taxon>Novispirillaceae</taxon>
        <taxon>Novispirillum</taxon>
    </lineage>
</organism>
<dbReference type="InterPro" id="IPR007352">
    <property type="entry name" value="DUF420"/>
</dbReference>
<accession>A0A7W9ZCM5</accession>
<keyword evidence="1" id="KW-1133">Transmembrane helix</keyword>
<feature type="transmembrane region" description="Helical" evidence="1">
    <location>
        <begin position="115"/>
        <end position="139"/>
    </location>
</feature>
<keyword evidence="1" id="KW-0472">Membrane</keyword>
<feature type="transmembrane region" description="Helical" evidence="1">
    <location>
        <begin position="78"/>
        <end position="103"/>
    </location>
</feature>
<comment type="caution">
    <text evidence="2">The sequence shown here is derived from an EMBL/GenBank/DDBJ whole genome shotgun (WGS) entry which is preliminary data.</text>
</comment>
<dbReference type="PANTHER" id="PTHR37692:SF1">
    <property type="entry name" value="DUF420 DOMAIN-CONTAINING PROTEIN"/>
    <property type="match status" value="1"/>
</dbReference>
<feature type="transmembrane region" description="Helical" evidence="1">
    <location>
        <begin position="6"/>
        <end position="27"/>
    </location>
</feature>
<dbReference type="Pfam" id="PF04238">
    <property type="entry name" value="DUF420"/>
    <property type="match status" value="1"/>
</dbReference>
<keyword evidence="3" id="KW-1185">Reference proteome</keyword>
<dbReference type="AlphaFoldDB" id="A0A7W9ZCM5"/>
<protein>
    <submittedName>
        <fullName evidence="2">Uncharacterized membrane protein YozB (DUF420 family)</fullName>
    </submittedName>
</protein>
<dbReference type="PANTHER" id="PTHR37692">
    <property type="entry name" value="HYPOTHETICAL MEMBRANE SPANNING PROTEIN"/>
    <property type="match status" value="1"/>
</dbReference>
<dbReference type="Proteomes" id="UP000544872">
    <property type="component" value="Unassembled WGS sequence"/>
</dbReference>
<reference evidence="2 3" key="1">
    <citation type="submission" date="2020-08" db="EMBL/GenBank/DDBJ databases">
        <title>Genomic Encyclopedia of Type Strains, Phase IV (KMG-IV): sequencing the most valuable type-strain genomes for metagenomic binning, comparative biology and taxonomic classification.</title>
        <authorList>
            <person name="Goeker M."/>
        </authorList>
    </citation>
    <scope>NUCLEOTIDE SEQUENCE [LARGE SCALE GENOMIC DNA]</scope>
    <source>
        <strain evidence="2 3">DSM 11590</strain>
    </source>
</reference>
<feature type="transmembrane region" description="Helical" evidence="1">
    <location>
        <begin position="39"/>
        <end position="58"/>
    </location>
</feature>
<dbReference type="RefSeq" id="WP_184260652.1">
    <property type="nucleotide sequence ID" value="NZ_JACIIX010000001.1"/>
</dbReference>
<gene>
    <name evidence="2" type="ORF">FHS48_000352</name>
</gene>